<proteinExistence type="predicted"/>
<evidence type="ECO:0000313" key="2">
    <source>
        <dbReference type="Proteomes" id="UP000832011"/>
    </source>
</evidence>
<accession>A0ABY4E5Z8</accession>
<organism evidence="1 2">
    <name type="scientific">Vitreoscilla massiliensis</name>
    <dbReference type="NCBI Taxonomy" id="1689272"/>
    <lineage>
        <taxon>Bacteria</taxon>
        <taxon>Pseudomonadati</taxon>
        <taxon>Pseudomonadota</taxon>
        <taxon>Betaproteobacteria</taxon>
        <taxon>Neisseriales</taxon>
        <taxon>Neisseriaceae</taxon>
        <taxon>Vitreoscilla</taxon>
    </lineage>
</organism>
<dbReference type="Proteomes" id="UP000832011">
    <property type="component" value="Chromosome"/>
</dbReference>
<dbReference type="RefSeq" id="WP_058305321.1">
    <property type="nucleotide sequence ID" value="NZ_CABKVG010000006.1"/>
</dbReference>
<sequence length="76" mass="8526">MFTNMHIAKANATEAQIEMELLFLSESTQAACLELIMSLEAEDRITYLNQFMQKVAAMTATREAATVVETHWLMAA</sequence>
<protein>
    <submittedName>
        <fullName evidence="1">Uncharacterized protein</fullName>
    </submittedName>
</protein>
<gene>
    <name evidence="1" type="ORF">LVJ82_08035</name>
</gene>
<reference evidence="1 2" key="1">
    <citation type="journal article" date="2022" name="Res Sq">
        <title>Evolution of multicellular longitudinally dividing oral cavity symbionts (Neisseriaceae).</title>
        <authorList>
            <person name="Nyongesa S."/>
            <person name="Weber P."/>
            <person name="Bernet E."/>
            <person name="Pullido F."/>
            <person name="Nieckarz M."/>
            <person name="Delaby M."/>
            <person name="Nieves C."/>
            <person name="Viehboeck T."/>
            <person name="Krause N."/>
            <person name="Rivera-Millot A."/>
            <person name="Nakamura A."/>
            <person name="Vischer N."/>
            <person name="VanNieuwenhze M."/>
            <person name="Brun Y."/>
            <person name="Cava F."/>
            <person name="Bulgheresi S."/>
            <person name="Veyrier F."/>
        </authorList>
    </citation>
    <scope>NUCLEOTIDE SEQUENCE [LARGE SCALE GENOMIC DNA]</scope>
    <source>
        <strain evidence="1 2">SN4</strain>
    </source>
</reference>
<keyword evidence="2" id="KW-1185">Reference proteome</keyword>
<evidence type="ECO:0000313" key="1">
    <source>
        <dbReference type="EMBL" id="UOO90899.1"/>
    </source>
</evidence>
<dbReference type="EMBL" id="CP091511">
    <property type="protein sequence ID" value="UOO90899.1"/>
    <property type="molecule type" value="Genomic_DNA"/>
</dbReference>
<name>A0ABY4E5Z8_9NEIS</name>